<dbReference type="Proteomes" id="UP000001219">
    <property type="component" value="Chromosome"/>
</dbReference>
<accession>D0L8S6</accession>
<dbReference type="InterPro" id="IPR007343">
    <property type="entry name" value="Uncharacterised_pept_Zn_put"/>
</dbReference>
<sequence length="322" mass="33877">MNPAGRTPITRWLVVVVAVVSMALMAGCSGSTSDDNADRSSTGTASSTRSGQPSGSSTTSTPTDPGTCTVTACPKLPTPSAEVMKSGVTDSNADTAVPAYLTGLFNDLDQTWGGWFGELDWGSPDPGRKLIEPGTTFRTECIDDESEAQIPSNLANAFFCPVDVAPNGSGQPAKGTVVLPVQTFQKIWQGNVFGVPSPFVGDFTAAIVVAHEYGHNIVYRIADVLDIPESQEPRGNNSELIADCLAGNWAATVFQRDALSPKDILQVAALLPIIGDPGPNQGHGTITERARALTVGLTGPQLNRQGQPVDCLSRYWPEKFGS</sequence>
<keyword evidence="2" id="KW-0645">Protease</keyword>
<gene>
    <name evidence="2" type="ordered locus">Gbro_1837</name>
</gene>
<keyword evidence="3" id="KW-1185">Reference proteome</keyword>
<protein>
    <submittedName>
        <fullName evidence="2">Metalloprotease-like protein</fullName>
    </submittedName>
</protein>
<dbReference type="EMBL" id="CP001802">
    <property type="protein sequence ID" value="ACY21093.1"/>
    <property type="molecule type" value="Genomic_DNA"/>
</dbReference>
<keyword evidence="2" id="KW-0378">Hydrolase</keyword>
<dbReference type="HOGENOM" id="CLU_876500_0_0_11"/>
<dbReference type="STRING" id="526226.Gbro_1837"/>
<keyword evidence="2" id="KW-0482">Metalloprotease</keyword>
<dbReference type="GO" id="GO:0008237">
    <property type="term" value="F:metallopeptidase activity"/>
    <property type="evidence" value="ECO:0007669"/>
    <property type="project" value="UniProtKB-KW"/>
</dbReference>
<dbReference type="KEGG" id="gbr:Gbro_1837"/>
<feature type="region of interest" description="Disordered" evidence="1">
    <location>
        <begin position="29"/>
        <end position="67"/>
    </location>
</feature>
<dbReference type="RefSeq" id="WP_012833655.1">
    <property type="nucleotide sequence ID" value="NC_013441.1"/>
</dbReference>
<proteinExistence type="predicted"/>
<name>D0L8S6_GORB4</name>
<evidence type="ECO:0000313" key="3">
    <source>
        <dbReference type="Proteomes" id="UP000001219"/>
    </source>
</evidence>
<dbReference type="eggNOG" id="COG2321">
    <property type="taxonomic scope" value="Bacteria"/>
</dbReference>
<evidence type="ECO:0000313" key="2">
    <source>
        <dbReference type="EMBL" id="ACY21093.1"/>
    </source>
</evidence>
<dbReference type="AlphaFoldDB" id="D0L8S6"/>
<reference evidence="3" key="1">
    <citation type="submission" date="2009-10" db="EMBL/GenBank/DDBJ databases">
        <title>The complete chromosome of Gordonia bronchialis DSM 43247.</title>
        <authorList>
            <consortium name="US DOE Joint Genome Institute (JGI-PGF)"/>
            <person name="Lucas S."/>
            <person name="Copeland A."/>
            <person name="Lapidus A."/>
            <person name="Glavina del Rio T."/>
            <person name="Dalin E."/>
            <person name="Tice H."/>
            <person name="Bruce D."/>
            <person name="Goodwin L."/>
            <person name="Pitluck S."/>
            <person name="Kyrpides N."/>
            <person name="Mavromatis K."/>
            <person name="Ivanova N."/>
            <person name="Ovchinnikova G."/>
            <person name="Saunders E."/>
            <person name="Brettin T."/>
            <person name="Detter J.C."/>
            <person name="Han C."/>
            <person name="Larimer F."/>
            <person name="Land M."/>
            <person name="Hauser L."/>
            <person name="Markowitz V."/>
            <person name="Cheng J.-F."/>
            <person name="Hugenholtz P."/>
            <person name="Woyke T."/>
            <person name="Wu D."/>
            <person name="Jando M."/>
            <person name="Schneider S."/>
            <person name="Goeker M."/>
            <person name="Klenk H.-P."/>
            <person name="Eisen J.A."/>
        </authorList>
    </citation>
    <scope>NUCLEOTIDE SEQUENCE [LARGE SCALE GENOMIC DNA]</scope>
    <source>
        <strain evidence="3">ATCC 25592 / DSM 43247 / BCRC 13721 / JCM 3198 / KCTC 3076 / NBRC 16047 / NCTC 10667</strain>
    </source>
</reference>
<dbReference type="Pfam" id="PF04228">
    <property type="entry name" value="Zn_peptidase"/>
    <property type="match status" value="1"/>
</dbReference>
<feature type="compositionally biased region" description="Low complexity" evidence="1">
    <location>
        <begin position="39"/>
        <end position="67"/>
    </location>
</feature>
<dbReference type="PROSITE" id="PS51257">
    <property type="entry name" value="PROKAR_LIPOPROTEIN"/>
    <property type="match status" value="1"/>
</dbReference>
<organism evidence="2 3">
    <name type="scientific">Gordonia bronchialis (strain ATCC 25592 / DSM 43247 / BCRC 13721 / JCM 3198 / KCTC 3076 / NBRC 16047 / NCTC 10667)</name>
    <name type="common">Rhodococcus bronchialis</name>
    <dbReference type="NCBI Taxonomy" id="526226"/>
    <lineage>
        <taxon>Bacteria</taxon>
        <taxon>Bacillati</taxon>
        <taxon>Actinomycetota</taxon>
        <taxon>Actinomycetes</taxon>
        <taxon>Mycobacteriales</taxon>
        <taxon>Gordoniaceae</taxon>
        <taxon>Gordonia</taxon>
    </lineage>
</organism>
<dbReference type="SUPFAM" id="SSF55486">
    <property type="entry name" value="Metalloproteases ('zincins'), catalytic domain"/>
    <property type="match status" value="1"/>
</dbReference>
<reference evidence="2 3" key="2">
    <citation type="journal article" date="2010" name="Stand. Genomic Sci.">
        <title>Complete genome sequence of Gordonia bronchialis type strain (3410).</title>
        <authorList>
            <person name="Ivanova N."/>
            <person name="Sikorski J."/>
            <person name="Jando M."/>
            <person name="Lapidus A."/>
            <person name="Nolan M."/>
            <person name="Lucas S."/>
            <person name="Del Rio T.G."/>
            <person name="Tice H."/>
            <person name="Copeland A."/>
            <person name="Cheng J.F."/>
            <person name="Chen F."/>
            <person name="Bruce D."/>
            <person name="Goodwin L."/>
            <person name="Pitluck S."/>
            <person name="Mavromatis K."/>
            <person name="Ovchinnikova G."/>
            <person name="Pati A."/>
            <person name="Chen A."/>
            <person name="Palaniappan K."/>
            <person name="Land M."/>
            <person name="Hauser L."/>
            <person name="Chang Y.J."/>
            <person name="Jeffries C.D."/>
            <person name="Chain P."/>
            <person name="Saunders E."/>
            <person name="Han C."/>
            <person name="Detter J.C."/>
            <person name="Brettin T."/>
            <person name="Rohde M."/>
            <person name="Goker M."/>
            <person name="Bristow J."/>
            <person name="Eisen J.A."/>
            <person name="Markowitz V."/>
            <person name="Hugenholtz P."/>
            <person name="Klenk H.P."/>
            <person name="Kyrpides N.C."/>
        </authorList>
    </citation>
    <scope>NUCLEOTIDE SEQUENCE [LARGE SCALE GENOMIC DNA]</scope>
    <source>
        <strain evidence="3">ATCC 25592 / DSM 43247 / BCRC 13721 / JCM 3198 / KCTC 3076 / NBRC 16047 / NCTC 10667</strain>
    </source>
</reference>
<evidence type="ECO:0000256" key="1">
    <source>
        <dbReference type="SAM" id="MobiDB-lite"/>
    </source>
</evidence>